<dbReference type="Proteomes" id="UP000016702">
    <property type="component" value="Chromosome"/>
</dbReference>
<dbReference type="EMBL" id="AP013070">
    <property type="protein sequence ID" value="BAN52430.1"/>
    <property type="molecule type" value="Genomic_DNA"/>
</dbReference>
<gene>
    <name evidence="1" type="ORF">PP4_05770</name>
</gene>
<keyword evidence="2" id="KW-1185">Reference proteome</keyword>
<protein>
    <submittedName>
        <fullName evidence="1">Uncharacterized protein</fullName>
    </submittedName>
</protein>
<sequence length="101" mass="11737">MKITTQIATEVVTDIRCDVCDASTRLESENLQYGTLQAQWSYGALHDGERYEVHLCEMCFFATIAYLKQERRTANMFEEDPRQLQKDFGLAARDDFFLDGR</sequence>
<dbReference type="RefSeq" id="WP_016497802.1">
    <property type="nucleotide sequence ID" value="NC_021505.1"/>
</dbReference>
<name>A0ABM7E9E5_PSEPU</name>
<evidence type="ECO:0000313" key="2">
    <source>
        <dbReference type="Proteomes" id="UP000016702"/>
    </source>
</evidence>
<reference evidence="1 2" key="1">
    <citation type="journal article" date="2014" name="Genome Announc.">
        <title>The Complete Genome Sequence of Pseudomonas putida NBRC 14164T Confirms High Intraspecies Variation.</title>
        <authorList>
            <person name="Ohji S."/>
            <person name="Yamazoe A."/>
            <person name="Hosoyama A."/>
            <person name="Tsuchikane K."/>
            <person name="Ezaki T."/>
            <person name="Fujita N."/>
        </authorList>
    </citation>
    <scope>NUCLEOTIDE SEQUENCE [LARGE SCALE GENOMIC DNA]</scope>
    <source>
        <strain evidence="1 2">NBRC 14164</strain>
    </source>
</reference>
<dbReference type="GeneID" id="45522107"/>
<evidence type="ECO:0000313" key="1">
    <source>
        <dbReference type="EMBL" id="BAN52430.1"/>
    </source>
</evidence>
<proteinExistence type="predicted"/>
<accession>A0ABM7E9E5</accession>
<organism evidence="1 2">
    <name type="scientific">Pseudomonas putida NBRC 14164</name>
    <dbReference type="NCBI Taxonomy" id="1211579"/>
    <lineage>
        <taxon>Bacteria</taxon>
        <taxon>Pseudomonadati</taxon>
        <taxon>Pseudomonadota</taxon>
        <taxon>Gammaproteobacteria</taxon>
        <taxon>Pseudomonadales</taxon>
        <taxon>Pseudomonadaceae</taxon>
        <taxon>Pseudomonas</taxon>
    </lineage>
</organism>